<protein>
    <submittedName>
        <fullName evidence="6">Hemin-binding lipoprotein</fullName>
    </submittedName>
</protein>
<dbReference type="RefSeq" id="WP_061788050.1">
    <property type="nucleotide sequence ID" value="NZ_LR134406.1"/>
</dbReference>
<sequence length="513" mass="56320">MLKRPATWLAAVLTAVTLLFSACGLPSNQASTEGKTLRLITVLAAKSTDAHQNETAFIFNSGTVETLVGVDPQTLQIRPWLAEKWETTDAQNWTFTLRKGVKFHNGTEMTAEKVKASLENSIAVNPGIKKALRVQSIEATDQYTLKIVTETVYPALPSSLVHYNSVIVDTSAKDSKFPIGTGAFKFESFDINGEAVLVRNDNYYDGKAKLDRVVMTANSDANGRRSALQAGDADVIYRPSLDSLSALQADSTLQVDSRPGTRVYHMLYNYSGSNAALWGNEEFRKGIDALVDRESIVKDVMGGQAQVAYDVFPGDYPISPKVAAHPFSTEEALKHFEAAGLQVSDGKVTRDGQPLTLKLVTYDARPELPKIAQVVQDQARKIGIDMQIVKADNIDEYLPQNDWDLATYSLLTITRGDGSFFLNSSFGEGAAQNHGKLADPELLAKLEKYNTEADTTARTTLAKEIAQYIDTKYYNSYITAPYETSASKKTVTGWATPGNEFEFQMITKDLDIS</sequence>
<accession>A0A448MUE4</accession>
<dbReference type="InterPro" id="IPR030678">
    <property type="entry name" value="Peptide/Ni-bd"/>
</dbReference>
<dbReference type="PANTHER" id="PTHR30290:SF9">
    <property type="entry name" value="OLIGOPEPTIDE-BINDING PROTEIN APPA"/>
    <property type="match status" value="1"/>
</dbReference>
<evidence type="ECO:0000259" key="5">
    <source>
        <dbReference type="Pfam" id="PF00496"/>
    </source>
</evidence>
<evidence type="ECO:0000313" key="7">
    <source>
        <dbReference type="Proteomes" id="UP000273044"/>
    </source>
</evidence>
<dbReference type="CDD" id="cd08490">
    <property type="entry name" value="PBP2_NikA_DppA_OppA_like_3"/>
    <property type="match status" value="1"/>
</dbReference>
<dbReference type="GO" id="GO:1904680">
    <property type="term" value="F:peptide transmembrane transporter activity"/>
    <property type="evidence" value="ECO:0007669"/>
    <property type="project" value="TreeGrafter"/>
</dbReference>
<keyword evidence="6" id="KW-0449">Lipoprotein</keyword>
<evidence type="ECO:0000256" key="4">
    <source>
        <dbReference type="SAM" id="SignalP"/>
    </source>
</evidence>
<feature type="domain" description="Solute-binding protein family 5" evidence="5">
    <location>
        <begin position="77"/>
        <end position="430"/>
    </location>
</feature>
<name>A0A448MUE4_9ACTN</name>
<evidence type="ECO:0000256" key="1">
    <source>
        <dbReference type="ARBA" id="ARBA00005695"/>
    </source>
</evidence>
<gene>
    <name evidence="6" type="primary">hbpA_1</name>
    <name evidence="6" type="ORF">NCTC12967_00022</name>
</gene>
<dbReference type="InterPro" id="IPR000914">
    <property type="entry name" value="SBP_5_dom"/>
</dbReference>
<feature type="chain" id="PRO_5039320132" evidence="4">
    <location>
        <begin position="22"/>
        <end position="513"/>
    </location>
</feature>
<evidence type="ECO:0000256" key="2">
    <source>
        <dbReference type="ARBA" id="ARBA00022448"/>
    </source>
</evidence>
<dbReference type="Gene3D" id="3.40.190.10">
    <property type="entry name" value="Periplasmic binding protein-like II"/>
    <property type="match status" value="1"/>
</dbReference>
<dbReference type="EMBL" id="LR134406">
    <property type="protein sequence ID" value="VEH68765.1"/>
    <property type="molecule type" value="Genomic_DNA"/>
</dbReference>
<dbReference type="InterPro" id="IPR039424">
    <property type="entry name" value="SBP_5"/>
</dbReference>
<dbReference type="Pfam" id="PF00496">
    <property type="entry name" value="SBP_bac_5"/>
    <property type="match status" value="1"/>
</dbReference>
<dbReference type="PANTHER" id="PTHR30290">
    <property type="entry name" value="PERIPLASMIC BINDING COMPONENT OF ABC TRANSPORTER"/>
    <property type="match status" value="1"/>
</dbReference>
<dbReference type="GO" id="GO:0015833">
    <property type="term" value="P:peptide transport"/>
    <property type="evidence" value="ECO:0007669"/>
    <property type="project" value="TreeGrafter"/>
</dbReference>
<evidence type="ECO:0000256" key="3">
    <source>
        <dbReference type="ARBA" id="ARBA00022729"/>
    </source>
</evidence>
<dbReference type="PROSITE" id="PS51257">
    <property type="entry name" value="PROKAR_LIPOPROTEIN"/>
    <property type="match status" value="1"/>
</dbReference>
<dbReference type="PIRSF" id="PIRSF002741">
    <property type="entry name" value="MppA"/>
    <property type="match status" value="1"/>
</dbReference>
<reference evidence="6 7" key="1">
    <citation type="submission" date="2018-12" db="EMBL/GenBank/DDBJ databases">
        <authorList>
            <consortium name="Pathogen Informatics"/>
        </authorList>
    </citation>
    <scope>NUCLEOTIDE SEQUENCE [LARGE SCALE GENOMIC DNA]</scope>
    <source>
        <strain evidence="6 7">NCTC12967</strain>
    </source>
</reference>
<proteinExistence type="inferred from homology"/>
<keyword evidence="2" id="KW-0813">Transport</keyword>
<dbReference type="GO" id="GO:0043190">
    <property type="term" value="C:ATP-binding cassette (ABC) transporter complex"/>
    <property type="evidence" value="ECO:0007669"/>
    <property type="project" value="InterPro"/>
</dbReference>
<feature type="signal peptide" evidence="4">
    <location>
        <begin position="1"/>
        <end position="21"/>
    </location>
</feature>
<evidence type="ECO:0000313" key="6">
    <source>
        <dbReference type="EMBL" id="VEH68765.1"/>
    </source>
</evidence>
<keyword evidence="3 4" id="KW-0732">Signal</keyword>
<dbReference type="SUPFAM" id="SSF53850">
    <property type="entry name" value="Periplasmic binding protein-like II"/>
    <property type="match status" value="1"/>
</dbReference>
<organism evidence="6 7">
    <name type="scientific">Arachnia propionica</name>
    <dbReference type="NCBI Taxonomy" id="1750"/>
    <lineage>
        <taxon>Bacteria</taxon>
        <taxon>Bacillati</taxon>
        <taxon>Actinomycetota</taxon>
        <taxon>Actinomycetes</taxon>
        <taxon>Propionibacteriales</taxon>
        <taxon>Propionibacteriaceae</taxon>
        <taxon>Arachnia</taxon>
    </lineage>
</organism>
<keyword evidence="7" id="KW-1185">Reference proteome</keyword>
<dbReference type="Proteomes" id="UP000273044">
    <property type="component" value="Chromosome"/>
</dbReference>
<dbReference type="AlphaFoldDB" id="A0A448MUE4"/>
<dbReference type="GO" id="GO:0042597">
    <property type="term" value="C:periplasmic space"/>
    <property type="evidence" value="ECO:0007669"/>
    <property type="project" value="UniProtKB-ARBA"/>
</dbReference>
<dbReference type="Gene3D" id="3.10.105.10">
    <property type="entry name" value="Dipeptide-binding Protein, Domain 3"/>
    <property type="match status" value="1"/>
</dbReference>
<comment type="similarity">
    <text evidence="1">Belongs to the bacterial solute-binding protein 5 family.</text>
</comment>
<dbReference type="GeneID" id="64405533"/>